<feature type="compositionally biased region" description="Low complexity" evidence="7">
    <location>
        <begin position="1664"/>
        <end position="1686"/>
    </location>
</feature>
<keyword evidence="6" id="KW-0653">Protein transport</keyword>
<dbReference type="SUPFAM" id="SSF57667">
    <property type="entry name" value="beta-beta-alpha zinc fingers"/>
    <property type="match status" value="2"/>
</dbReference>
<accession>A0A4S4EKX5</accession>
<evidence type="ECO:0000256" key="1">
    <source>
        <dbReference type="ARBA" id="ARBA00004240"/>
    </source>
</evidence>
<dbReference type="GO" id="GO:0008270">
    <property type="term" value="F:zinc ion binding"/>
    <property type="evidence" value="ECO:0007669"/>
    <property type="project" value="InterPro"/>
</dbReference>
<evidence type="ECO:0000256" key="2">
    <source>
        <dbReference type="ARBA" id="ARBA00005927"/>
    </source>
</evidence>
<comment type="caution">
    <text evidence="9">The sequence shown here is derived from an EMBL/GenBank/DDBJ whole genome shotgun (WGS) entry which is preliminary data.</text>
</comment>
<feature type="compositionally biased region" description="Low complexity" evidence="7">
    <location>
        <begin position="1701"/>
        <end position="1712"/>
    </location>
</feature>
<feature type="compositionally biased region" description="Polar residues" evidence="7">
    <location>
        <begin position="517"/>
        <end position="586"/>
    </location>
</feature>
<dbReference type="Gene3D" id="1.25.40.1030">
    <property type="match status" value="1"/>
</dbReference>
<organism evidence="9 10">
    <name type="scientific">Camellia sinensis var. sinensis</name>
    <name type="common">China tea</name>
    <dbReference type="NCBI Taxonomy" id="542762"/>
    <lineage>
        <taxon>Eukaryota</taxon>
        <taxon>Viridiplantae</taxon>
        <taxon>Streptophyta</taxon>
        <taxon>Embryophyta</taxon>
        <taxon>Tracheophyta</taxon>
        <taxon>Spermatophyta</taxon>
        <taxon>Magnoliopsida</taxon>
        <taxon>eudicotyledons</taxon>
        <taxon>Gunneridae</taxon>
        <taxon>Pentapetalae</taxon>
        <taxon>asterids</taxon>
        <taxon>Ericales</taxon>
        <taxon>Theaceae</taxon>
        <taxon>Camellia</taxon>
    </lineage>
</organism>
<keyword evidence="4 6" id="KW-0256">Endoplasmic reticulum</keyword>
<dbReference type="InterPro" id="IPR003604">
    <property type="entry name" value="Matrin/U1-like-C_Znf_C2H2"/>
</dbReference>
<dbReference type="InterPro" id="IPR013087">
    <property type="entry name" value="Znf_C2H2_type"/>
</dbReference>
<dbReference type="Gene3D" id="3.30.160.60">
    <property type="entry name" value="Classic Zinc Finger"/>
    <property type="match status" value="2"/>
</dbReference>
<comment type="similarity">
    <text evidence="2 6">Belongs to the SEC16 family.</text>
</comment>
<feature type="region of interest" description="Disordered" evidence="7">
    <location>
        <begin position="1422"/>
        <end position="1452"/>
    </location>
</feature>
<dbReference type="GO" id="GO:0012507">
    <property type="term" value="C:ER to Golgi transport vesicle membrane"/>
    <property type="evidence" value="ECO:0007669"/>
    <property type="project" value="TreeGrafter"/>
</dbReference>
<evidence type="ECO:0000259" key="8">
    <source>
        <dbReference type="SMART" id="SM00451"/>
    </source>
</evidence>
<feature type="compositionally biased region" description="Low complexity" evidence="7">
    <location>
        <begin position="1466"/>
        <end position="1478"/>
    </location>
</feature>
<feature type="region of interest" description="Disordered" evidence="7">
    <location>
        <begin position="1465"/>
        <end position="1526"/>
    </location>
</feature>
<dbReference type="EMBL" id="SDRB02003629">
    <property type="protein sequence ID" value="THG17253.1"/>
    <property type="molecule type" value="Genomic_DNA"/>
</dbReference>
<protein>
    <recommendedName>
        <fullName evidence="6">Protein transport protein sec16</fullName>
    </recommendedName>
</protein>
<feature type="compositionally biased region" description="Polar residues" evidence="7">
    <location>
        <begin position="405"/>
        <end position="417"/>
    </location>
</feature>
<evidence type="ECO:0000256" key="3">
    <source>
        <dbReference type="ARBA" id="ARBA00022448"/>
    </source>
</evidence>
<gene>
    <name evidence="9" type="ORF">TEA_015009</name>
</gene>
<feature type="region of interest" description="Disordered" evidence="7">
    <location>
        <begin position="405"/>
        <end position="451"/>
    </location>
</feature>
<feature type="compositionally biased region" description="Low complexity" evidence="7">
    <location>
        <begin position="1180"/>
        <end position="1192"/>
    </location>
</feature>
<feature type="domain" description="U1-type" evidence="8">
    <location>
        <begin position="1755"/>
        <end position="1789"/>
    </location>
</feature>
<keyword evidence="5 6" id="KW-0931">ER-Golgi transport</keyword>
<keyword evidence="6" id="KW-0472">Membrane</keyword>
<name>A0A4S4EKX5_CAMSN</name>
<dbReference type="GO" id="GO:0016192">
    <property type="term" value="P:vesicle-mediated transport"/>
    <property type="evidence" value="ECO:0007669"/>
    <property type="project" value="UniProtKB-KW"/>
</dbReference>
<evidence type="ECO:0000256" key="6">
    <source>
        <dbReference type="RuleBase" id="RU364101"/>
    </source>
</evidence>
<evidence type="ECO:0000256" key="7">
    <source>
        <dbReference type="SAM" id="MobiDB-lite"/>
    </source>
</evidence>
<feature type="domain" description="U1-type" evidence="8">
    <location>
        <begin position="1917"/>
        <end position="1951"/>
    </location>
</feature>
<feature type="compositionally biased region" description="Polar residues" evidence="7">
    <location>
        <begin position="1281"/>
        <end position="1295"/>
    </location>
</feature>
<feature type="compositionally biased region" description="Polar residues" evidence="7">
    <location>
        <begin position="425"/>
        <end position="451"/>
    </location>
</feature>
<evidence type="ECO:0000313" key="9">
    <source>
        <dbReference type="EMBL" id="THG17253.1"/>
    </source>
</evidence>
<dbReference type="PANTHER" id="PTHR13402:SF6">
    <property type="entry name" value="SECRETORY 16, ISOFORM I"/>
    <property type="match status" value="1"/>
</dbReference>
<feature type="compositionally biased region" description="Polar residues" evidence="7">
    <location>
        <begin position="2016"/>
        <end position="2028"/>
    </location>
</feature>
<feature type="compositionally biased region" description="Low complexity" evidence="7">
    <location>
        <begin position="1507"/>
        <end position="1526"/>
    </location>
</feature>
<dbReference type="Pfam" id="PF12931">
    <property type="entry name" value="TPR_Sec16"/>
    <property type="match status" value="2"/>
</dbReference>
<dbReference type="STRING" id="542762.A0A4S4EKX5"/>
<dbReference type="Proteomes" id="UP000306102">
    <property type="component" value="Unassembled WGS sequence"/>
</dbReference>
<proteinExistence type="inferred from homology"/>
<sequence length="2134" mass="231292">MASNPPFQLEDQTDEAFFDKLVVDDDDDDVVFKVTSSSSVVQHTDIMNDSDEAKAFANLSIADVASGSEDSASEAETQVKEEEIRGDVNVVSVDGNVEESSSSLVSSNSIGFELDSGVESSGVDVATEVNSDSSISKSKGSGGSGVKEVQWNAFNADLGQNVSSGFGSYSDFFTELGDGAGGSVDSAGKVEDNFNTESKIRSSSDELKTTYDCNSYDYVQNQENQAYDAATGQSADGQDLNSSQYWENLYPGWKYDTNTGQWYQVDGYDATGNVQGSFDSNLSGDWAASDGNSQVSYLQQTAQSFVGTVTESGTTENVTNWNQLSHGSGMTESVTNWNQVSQESGGAESVFNWNQVSQGNNEFPAHMVFDPQYPGWYYDTIAQEWRSLESYTSSVQSTIQGHDQLNQNGFASTGTSSHENDQKTSGDYGQVENYSSQGFAPKNQDSNLFGSFSNYNQQGVNMWQPENVDKSEAPVDLSGNHQLENNYGSNFSANNQVSQQKSYDSRGTFSFYEKASQGHNDYTTTGSRSFVPSENFSQQVNQPSMQQNEQMHVSDNYYGNQNSINFSPQPFQSGHQFSNAPNTGRSSAGRPSHALVTFGFGGKLIVMKDNSSLSASSYGSQDPLGGSISVLSLMEVVTEKIDPSSMAVGAFDYFNTLCRQSFPGPLVGGNVGNKEVNKWIDERIANCESPDVDYRKGEVLRLLLSLLKIACQYYGKLRSPFGTDTALGESDAPESAVSRLFTSANSNGAQFSDYGALAHCLQKLPSEGQMQATAAEVQSLLVSGRKKEALHCATEGQLWGPALVLAAQLGDQFYVDTVKQMALRQLVTGSPLRTLCLLIAGRPADVFSTDNMSGGSIPGAVNMSPQPAQYGTNVMLDDWEENLAVITANRTKDDELVLIHLGDCLWKERSEIIAAHICYLVAEANFEPYSDSARLCLIGADHWKFPRTYASPDAIQAIHNCVLYTPISLSDWKDISLNLAYSVFGQRTELYEYSKVLGNTQFILLPFQPYKFVYAHMLAEVGKVTESLKYCQALLKSLKTGRAPEVDTWRQLVSSLEERIRTHQQGGYSTNLAPAKLVGKLLNLFDSTAHRVVGGLPPPVPSTSQGAAQASEHYYQTMGPRVSTSQSTMAMSSLIPSASIEPISEWTADGNRMTVHNRSVSEPDFGRTPRQDQVDPSKEATSSSAQGKASASSGVSRFGRFSFGSQLLQKTVGLVLKPRQDKQAKLGEKNKFYYDEKLKRWVEEGAELPAEEAAPPPPPTTAAFQNGMSDYNLKSVLKSEGSLSDGSPEFKSSSPLEHGSGIPPIPPATNQFSARGRMGVRSRYVDTFNKGGGNPTNLFQSPLVPSTKPASGVNPKFFVPTPVSSNEQTFNTTTTDSMQETTARNENSPIPTANNSFHSPAPPSSMTMQRFPSMDTISNKGTMMNGDGSLSSHSRRTASWSGSFSDAYSSPQRTELKPLGEVLGMSPSSFMPSEPSLPRNSGSFGDDLHEPESAPIHQSGESQPQIAVSGASVAAPVGHQQQQNAYHPQQGGLVVGGEQANPGYPVPPGLNPAAAAAVAALSQLTQFAGTMEAAEKAMAMVGMQARGRGYGQMMGPGPGPGPGPGMGAFMGHGPMLRGPAPFRAPERVKRVVDMYMRSDTRVSSNGYKIKVKLLGGGRRGGRFRGNSQGNFGNRPPRSGGTGPPSHWRGRGRGRGGPRHFPPNGASSSSHPKPSAHEKAEGEEEAAHTADNHEEPEAIQTSALKQGSTAPNKRPPQAAWCELCRVDCTSLEILEQHKNGKKHKKNLQKIEELQSTCKAVSEIQYEQTSVAESNPEVNLHTEIVQEGEDKKQTLPENLTTEPGDNENKVETEQQNDEAEQPGIPVAEQSNVQGRKPWMNHFDDQRRGMKRKMRGGRGGKRMKIDAQRRPMEPPKPKVVIPLICDLCNVKCDTQEVFDRHLAGKKHISKLKRFEGHQAMYGPMGLQALYPPNPIAQSLFVPQGPQQAFYGPQGSYPPPGSYMPPQAHHSALSAAGTGSEFQQNPNHQVSGASYDFDGQKAVQEAQQLSDLTETKQNDVVAQTCAANGVSEYEGSGLNLDNTGLDMHTGRANQVKNMLYQKDFGNDAVMEDSVRSLRSLLGLRSPRDAESQQNRRLM</sequence>
<comment type="subcellular location">
    <subcellularLocation>
        <location evidence="1">Endoplasmic reticulum</location>
    </subcellularLocation>
    <subcellularLocation>
        <location evidence="6">Golgi apparatus membrane</location>
    </subcellularLocation>
</comment>
<evidence type="ECO:0000256" key="5">
    <source>
        <dbReference type="ARBA" id="ARBA00022892"/>
    </source>
</evidence>
<feature type="region of interest" description="Disordered" evidence="7">
    <location>
        <begin position="1358"/>
        <end position="1406"/>
    </location>
</feature>
<keyword evidence="3 6" id="KW-0813">Transport</keyword>
<dbReference type="GO" id="GO:0000139">
    <property type="term" value="C:Golgi membrane"/>
    <property type="evidence" value="ECO:0007669"/>
    <property type="project" value="UniProtKB-SubCell"/>
</dbReference>
<feature type="region of interest" description="Disordered" evidence="7">
    <location>
        <begin position="1823"/>
        <end position="1859"/>
    </location>
</feature>
<feature type="compositionally biased region" description="Basic residues" evidence="7">
    <location>
        <begin position="1687"/>
        <end position="1697"/>
    </location>
</feature>
<keyword evidence="6" id="KW-0333">Golgi apparatus</keyword>
<dbReference type="Pfam" id="PF12932">
    <property type="entry name" value="Sec16"/>
    <property type="match status" value="1"/>
</dbReference>
<feature type="region of interest" description="Disordered" evidence="7">
    <location>
        <begin position="1279"/>
        <end position="1313"/>
    </location>
</feature>
<feature type="compositionally biased region" description="Polar residues" evidence="7">
    <location>
        <begin position="1362"/>
        <end position="1406"/>
    </location>
</feature>
<feature type="compositionally biased region" description="Basic and acidic residues" evidence="7">
    <location>
        <begin position="1159"/>
        <end position="1178"/>
    </location>
</feature>
<evidence type="ECO:0000256" key="4">
    <source>
        <dbReference type="ARBA" id="ARBA00022824"/>
    </source>
</evidence>
<feature type="compositionally biased region" description="Basic and acidic residues" evidence="7">
    <location>
        <begin position="1714"/>
        <end position="1735"/>
    </location>
</feature>
<dbReference type="GO" id="GO:0070973">
    <property type="term" value="P:protein localization to endoplasmic reticulum exit site"/>
    <property type="evidence" value="ECO:0007669"/>
    <property type="project" value="TreeGrafter"/>
</dbReference>
<dbReference type="GO" id="GO:0003676">
    <property type="term" value="F:nucleic acid binding"/>
    <property type="evidence" value="ECO:0007669"/>
    <property type="project" value="InterPro"/>
</dbReference>
<dbReference type="GO" id="GO:0015031">
    <property type="term" value="P:protein transport"/>
    <property type="evidence" value="ECO:0007669"/>
    <property type="project" value="UniProtKB-KW"/>
</dbReference>
<dbReference type="SMART" id="SM00451">
    <property type="entry name" value="ZnF_U1"/>
    <property type="match status" value="2"/>
</dbReference>
<feature type="region of interest" description="Disordered" evidence="7">
    <location>
        <begin position="517"/>
        <end position="590"/>
    </location>
</feature>
<feature type="region of interest" description="Disordered" evidence="7">
    <location>
        <begin position="1989"/>
        <end position="2030"/>
    </location>
</feature>
<dbReference type="InterPro" id="IPR036236">
    <property type="entry name" value="Znf_C2H2_sf"/>
</dbReference>
<keyword evidence="10" id="KW-1185">Reference proteome</keyword>
<dbReference type="GO" id="GO:0070971">
    <property type="term" value="C:endoplasmic reticulum exit site"/>
    <property type="evidence" value="ECO:0007669"/>
    <property type="project" value="UniProtKB-ARBA"/>
</dbReference>
<dbReference type="CDD" id="cd09233">
    <property type="entry name" value="ACE1-Sec16-like"/>
    <property type="match status" value="1"/>
</dbReference>
<evidence type="ECO:0000313" key="10">
    <source>
        <dbReference type="Proteomes" id="UP000306102"/>
    </source>
</evidence>
<dbReference type="GO" id="GO:0007030">
    <property type="term" value="P:Golgi organization"/>
    <property type="evidence" value="ECO:0007669"/>
    <property type="project" value="TreeGrafter"/>
</dbReference>
<feature type="region of interest" description="Disordered" evidence="7">
    <location>
        <begin position="470"/>
        <end position="502"/>
    </location>
</feature>
<feature type="region of interest" description="Disordered" evidence="7">
    <location>
        <begin position="1653"/>
        <end position="1737"/>
    </location>
</feature>
<dbReference type="InterPro" id="IPR024340">
    <property type="entry name" value="Sec16_CCD"/>
</dbReference>
<dbReference type="InterPro" id="IPR024298">
    <property type="entry name" value="Sec16_Sec23-bd"/>
</dbReference>
<feature type="region of interest" description="Disordered" evidence="7">
    <location>
        <begin position="1148"/>
        <end position="1192"/>
    </location>
</feature>
<reference evidence="9 10" key="1">
    <citation type="journal article" date="2018" name="Proc. Natl. Acad. Sci. U.S.A.">
        <title>Draft genome sequence of Camellia sinensis var. sinensis provides insights into the evolution of the tea genome and tea quality.</title>
        <authorList>
            <person name="Wei C."/>
            <person name="Yang H."/>
            <person name="Wang S."/>
            <person name="Zhao J."/>
            <person name="Liu C."/>
            <person name="Gao L."/>
            <person name="Xia E."/>
            <person name="Lu Y."/>
            <person name="Tai Y."/>
            <person name="She G."/>
            <person name="Sun J."/>
            <person name="Cao H."/>
            <person name="Tong W."/>
            <person name="Gao Q."/>
            <person name="Li Y."/>
            <person name="Deng W."/>
            <person name="Jiang X."/>
            <person name="Wang W."/>
            <person name="Chen Q."/>
            <person name="Zhang S."/>
            <person name="Li H."/>
            <person name="Wu J."/>
            <person name="Wang P."/>
            <person name="Li P."/>
            <person name="Shi C."/>
            <person name="Zheng F."/>
            <person name="Jian J."/>
            <person name="Huang B."/>
            <person name="Shan D."/>
            <person name="Shi M."/>
            <person name="Fang C."/>
            <person name="Yue Y."/>
            <person name="Li F."/>
            <person name="Li D."/>
            <person name="Wei S."/>
            <person name="Han B."/>
            <person name="Jiang C."/>
            <person name="Yin Y."/>
            <person name="Xia T."/>
            <person name="Zhang Z."/>
            <person name="Bennetzen J.L."/>
            <person name="Zhao S."/>
            <person name="Wan X."/>
        </authorList>
    </citation>
    <scope>NUCLEOTIDE SEQUENCE [LARGE SCALE GENOMIC DNA]</scope>
    <source>
        <strain evidence="10">cv. Shuchazao</strain>
        <tissue evidence="9">Leaf</tissue>
    </source>
</reference>
<dbReference type="PANTHER" id="PTHR13402">
    <property type="entry name" value="RGPR-RELATED"/>
    <property type="match status" value="1"/>
</dbReference>
<dbReference type="Pfam" id="PF12874">
    <property type="entry name" value="zf-met"/>
    <property type="match status" value="2"/>
</dbReference>
<feature type="compositionally biased region" description="Polar residues" evidence="7">
    <location>
        <begin position="479"/>
        <end position="502"/>
    </location>
</feature>